<accession>A0A8X8D0A2</accession>
<feature type="domain" description="Glycosyl transferase 48" evidence="2">
    <location>
        <begin position="525"/>
        <end position="1127"/>
    </location>
</feature>
<feature type="transmembrane region" description="Helical" evidence="1">
    <location>
        <begin position="1267"/>
        <end position="1287"/>
    </location>
</feature>
<dbReference type="EMBL" id="JAAWWB010000010">
    <property type="protein sequence ID" value="KAG6773409.1"/>
    <property type="molecule type" value="Genomic_DNA"/>
</dbReference>
<organism evidence="4 5">
    <name type="scientific">Populus tomentosa</name>
    <name type="common">Chinese white poplar</name>
    <dbReference type="NCBI Taxonomy" id="118781"/>
    <lineage>
        <taxon>Eukaryota</taxon>
        <taxon>Viridiplantae</taxon>
        <taxon>Streptophyta</taxon>
        <taxon>Embryophyta</taxon>
        <taxon>Tracheophyta</taxon>
        <taxon>Spermatophyta</taxon>
        <taxon>Magnoliopsida</taxon>
        <taxon>eudicotyledons</taxon>
        <taxon>Gunneridae</taxon>
        <taxon>Pentapetalae</taxon>
        <taxon>rosids</taxon>
        <taxon>fabids</taxon>
        <taxon>Malpighiales</taxon>
        <taxon>Salicaceae</taxon>
        <taxon>Saliceae</taxon>
        <taxon>Populus</taxon>
    </lineage>
</organism>
<dbReference type="PANTHER" id="PTHR12741">
    <property type="entry name" value="LYST-INTERACTING PROTEIN LIP5 DOPAMINE RESPONSIVE PROTEIN DRG-1"/>
    <property type="match status" value="1"/>
</dbReference>
<evidence type="ECO:0000313" key="5">
    <source>
        <dbReference type="Proteomes" id="UP000886885"/>
    </source>
</evidence>
<evidence type="ECO:0000256" key="1">
    <source>
        <dbReference type="SAM" id="Phobius"/>
    </source>
</evidence>
<keyword evidence="1" id="KW-0812">Transmembrane</keyword>
<feature type="transmembrane region" description="Helical" evidence="1">
    <location>
        <begin position="25"/>
        <end position="46"/>
    </location>
</feature>
<feature type="transmembrane region" description="Helical" evidence="1">
    <location>
        <begin position="129"/>
        <end position="150"/>
    </location>
</feature>
<dbReference type="PANTHER" id="PTHR12741:SF106">
    <property type="entry name" value="CALLOSE SYNTHASE 5"/>
    <property type="match status" value="1"/>
</dbReference>
<dbReference type="OrthoDB" id="1880850at2759"/>
<keyword evidence="1" id="KW-1133">Transmembrane helix</keyword>
<feature type="transmembrane region" description="Helical" evidence="1">
    <location>
        <begin position="1162"/>
        <end position="1182"/>
    </location>
</feature>
<dbReference type="GO" id="GO:0005886">
    <property type="term" value="C:plasma membrane"/>
    <property type="evidence" value="ECO:0007669"/>
    <property type="project" value="TreeGrafter"/>
</dbReference>
<feature type="domain" description="Callose synthase helical" evidence="3">
    <location>
        <begin position="345"/>
        <end position="427"/>
    </location>
</feature>
<gene>
    <name evidence="4" type="ORF">POTOM_020687</name>
</gene>
<feature type="transmembrane region" description="Helical" evidence="1">
    <location>
        <begin position="1202"/>
        <end position="1220"/>
    </location>
</feature>
<dbReference type="GO" id="GO:0000148">
    <property type="term" value="C:1,3-beta-D-glucan synthase complex"/>
    <property type="evidence" value="ECO:0007669"/>
    <property type="project" value="InterPro"/>
</dbReference>
<evidence type="ECO:0000259" key="3">
    <source>
        <dbReference type="Pfam" id="PF25968"/>
    </source>
</evidence>
<protein>
    <recommendedName>
        <fullName evidence="6">Callose synthase 5</fullName>
    </recommendedName>
</protein>
<sequence length="1318" mass="151900">MLSSLTQDLICWFHKWKFTDVLRNVLKIIVSLAWAIILPLCYVHSFKVAPDKIKDLLSFFKEVKDIPALYLLAVAVYMLPNILAAALFIFPMLRRWIENSDWLIIRFLLWWSQPRIYVGRGMHESQFVLIKYTLFWLLLLCSKIAFSYFVQIKPLVKPTKDIMNIRNVDYEWHEFFPNVWPINFLLLFLQIRTLGMLRSRFQSLPGAFNTYLVPSDKKRKKGFSFSKRFSEVTASKRSEAAKFAQLWNEVICSFREEDLINPSLKLIQWPPIMLASKIPIALDMAVQFRSRDADLWKRICADEYMKCAVIECHESFKHVMNILVVGEIEKSRALQSDRFLFPSTLQKDADPSQQNTVVLILQDMLEVFTNDMMVNENRELVDLGQSGKDSGRQVFSGTDTKPAIMFPPVVTTQWEEQIRRIHLLLTVNEFANDVPTNLEARRRISFFTNSLFMDMPRPPRVRKMLSFSVLTPYYSEETVYSKSDLEMENEDGVSIIYYLQKIYPDEWNNFMERINCKKESEVLENEENILQLRHWGSLRGQTLCRTVRGMMYYRRALRLQAFLDMAKESEILEGYKAITDPTEEDKKSQRSVSAQIEAVADMKFTYVATCQNYGNQKRSGDRRATDILNLMVNNPSLRVAFIDEVEEREREGGKVQKVYYSVLVKAVDNLDQEIYRIRLPGAAKLGEGKPENQNHAIIFTRGEALQAIDMNQDNYLEEALKMRNLLEEFNEDHGVLPPTILGVREHIFTGSVSSLAWFMSNQETSFVTIGQRVLARPLKVRFHYGHPDVFDRIFHVTRGGISKASHGINLSEDIFAGFNSTLRRGNVTHHEYIQVGKGRDVGLNQISLFEAKVACGNGEQTLSRDIYRLGHRFDFFRMMSCYYTTIGFYVSSMIVVLTVYAFLYCKLYLSLSGLEDSIIKYARARGNDPLKAAMASQSLVQIGFLMALPMVMEMGLEKGFRTAIGDIIIMQLQLASVFFTFSLGTKVHYFGRTILHGGAKYRATGRGFVVRHQKFAENYRMYSRSHFVKGLELLILLICYQVYGKAASGVGFALVTASMWFLVTSFLFAPFLFNPSGFEWQKIVDDWDDWSKWISSQGGIGVPANKSWESWWDEEQEHLQHTGFLGRFWEIFLSLRFFIYQYGIVYQLKAVKESTPGRSRSAIVYGLSWLVIVAMIIILKIVSMGRKKFSADFQLMFRLLKLFLFIGSVITLVILFTTLHLTVGDIFQSLLAFLPTGLAILQIAQACRPVVKGLKMWGSVKALARGYEYMMALVIFAPVAVLAWFPFVSEFQTRLLFNQAFSRGLQIQRILAGGKKNK</sequence>
<dbReference type="Pfam" id="PF02364">
    <property type="entry name" value="Glucan_synthase"/>
    <property type="match status" value="2"/>
</dbReference>
<dbReference type="GO" id="GO:0003843">
    <property type="term" value="F:1,3-beta-D-glucan synthase activity"/>
    <property type="evidence" value="ECO:0007669"/>
    <property type="project" value="InterPro"/>
</dbReference>
<dbReference type="InterPro" id="IPR058851">
    <property type="entry name" value="CALS1_helical"/>
</dbReference>
<feature type="transmembrane region" description="Helical" evidence="1">
    <location>
        <begin position="930"/>
        <end position="951"/>
    </location>
</feature>
<feature type="transmembrane region" description="Helical" evidence="1">
    <location>
        <begin position="66"/>
        <end position="90"/>
    </location>
</feature>
<feature type="domain" description="Callose synthase helical" evidence="3">
    <location>
        <begin position="270"/>
        <end position="331"/>
    </location>
</feature>
<name>A0A8X8D0A2_POPTO</name>
<dbReference type="Pfam" id="PF25968">
    <property type="entry name" value="CALS1"/>
    <property type="match status" value="2"/>
</dbReference>
<evidence type="ECO:0008006" key="6">
    <source>
        <dbReference type="Google" id="ProtNLM"/>
    </source>
</evidence>
<feature type="domain" description="Glycosyl transferase 48" evidence="2">
    <location>
        <begin position="434"/>
        <end position="521"/>
    </location>
</feature>
<feature type="transmembrane region" description="Helical" evidence="1">
    <location>
        <begin position="886"/>
        <end position="909"/>
    </location>
</feature>
<keyword evidence="1" id="KW-0472">Membrane</keyword>
<reference evidence="4" key="1">
    <citation type="journal article" date="2020" name="bioRxiv">
        <title>Hybrid origin of Populus tomentosa Carr. identified through genome sequencing and phylogenomic analysis.</title>
        <authorList>
            <person name="An X."/>
            <person name="Gao K."/>
            <person name="Chen Z."/>
            <person name="Li J."/>
            <person name="Yang X."/>
            <person name="Yang X."/>
            <person name="Zhou J."/>
            <person name="Guo T."/>
            <person name="Zhao T."/>
            <person name="Huang S."/>
            <person name="Miao D."/>
            <person name="Khan W.U."/>
            <person name="Rao P."/>
            <person name="Ye M."/>
            <person name="Lei B."/>
            <person name="Liao W."/>
            <person name="Wang J."/>
            <person name="Ji L."/>
            <person name="Li Y."/>
            <person name="Guo B."/>
            <person name="Mustafa N.S."/>
            <person name="Li S."/>
            <person name="Yun Q."/>
            <person name="Keller S.R."/>
            <person name="Mao J."/>
            <person name="Zhang R."/>
            <person name="Strauss S.H."/>
        </authorList>
    </citation>
    <scope>NUCLEOTIDE SEQUENCE</scope>
    <source>
        <strain evidence="4">GM15</strain>
        <tissue evidence="4">Leaf</tissue>
    </source>
</reference>
<feature type="transmembrane region" description="Helical" evidence="1">
    <location>
        <begin position="1049"/>
        <end position="1073"/>
    </location>
</feature>
<evidence type="ECO:0000259" key="2">
    <source>
        <dbReference type="Pfam" id="PF02364"/>
    </source>
</evidence>
<keyword evidence="5" id="KW-1185">Reference proteome</keyword>
<evidence type="ECO:0000313" key="4">
    <source>
        <dbReference type="EMBL" id="KAG6773409.1"/>
    </source>
</evidence>
<feature type="transmembrane region" description="Helical" evidence="1">
    <location>
        <begin position="963"/>
        <end position="983"/>
    </location>
</feature>
<proteinExistence type="predicted"/>
<dbReference type="Proteomes" id="UP000886885">
    <property type="component" value="Chromosome 5D"/>
</dbReference>
<comment type="caution">
    <text evidence="4">The sequence shown here is derived from an EMBL/GenBank/DDBJ whole genome shotgun (WGS) entry which is preliminary data.</text>
</comment>
<dbReference type="GO" id="GO:0006075">
    <property type="term" value="P:(1-&gt;3)-beta-D-glucan biosynthetic process"/>
    <property type="evidence" value="ECO:0007669"/>
    <property type="project" value="InterPro"/>
</dbReference>
<dbReference type="InterPro" id="IPR003440">
    <property type="entry name" value="Glyco_trans_48_dom"/>
</dbReference>